<protein>
    <submittedName>
        <fullName evidence="5">Uncharacterized protein</fullName>
    </submittedName>
</protein>
<evidence type="ECO:0000256" key="4">
    <source>
        <dbReference type="ARBA" id="ARBA00023002"/>
    </source>
</evidence>
<dbReference type="GO" id="GO:0050660">
    <property type="term" value="F:flavin adenine dinucleotide binding"/>
    <property type="evidence" value="ECO:0007669"/>
    <property type="project" value="InterPro"/>
</dbReference>
<dbReference type="SUPFAM" id="SSF51905">
    <property type="entry name" value="FAD/NAD(P)-binding domain"/>
    <property type="match status" value="1"/>
</dbReference>
<keyword evidence="2" id="KW-0285">Flavoprotein</keyword>
<comment type="caution">
    <text evidence="5">The sequence shown here is derived from an EMBL/GenBank/DDBJ whole genome shotgun (WGS) entry which is preliminary data.</text>
</comment>
<organism evidence="5 6">
    <name type="scientific">Coleophoma cylindrospora</name>
    <dbReference type="NCBI Taxonomy" id="1849047"/>
    <lineage>
        <taxon>Eukaryota</taxon>
        <taxon>Fungi</taxon>
        <taxon>Dikarya</taxon>
        <taxon>Ascomycota</taxon>
        <taxon>Pezizomycotina</taxon>
        <taxon>Leotiomycetes</taxon>
        <taxon>Helotiales</taxon>
        <taxon>Dermateaceae</taxon>
        <taxon>Coleophoma</taxon>
    </lineage>
</organism>
<sequence length="598" mass="66880">MAYTPRRTRVVIIGTGWYGLSVAKTYKQINPLVDLTLVDSDDHIGGVWSRSRVYPELIADSPVGTFDFSDLSMEEALGLKCWDDIPGIKVTEYLECYSKKFGLSDIANIRLGCRVSEVREGKEGARWEIVVKQKGHSEEEILTADKVVVATGISSEPSFPQGLDRSKFNGMALHSKDVASKYEELASENVRTVVVYGGNKSAAEVVNMCAMKGKKVHWVIRKDGAGPGILINARVNGSHAGEVALARWSAVPSPSMMSIDGFWYWFLHSGKSRLGLWLTSWYWKTISKIAMNSWYKKSENCKKVAPDVLNFFWSTSGAGTLQDNSTLMEMIDEGTKIEVHRENITSMTGMEITLSESSIPNADAVVFATGWQTSYANIFSTTLGEELGLPVPLTQQSPEVEKHWTELDRTADAKVCQLFPIFHDPPKTNENPPTVTPFRMYRESVPINLAAVHDRSIVFLGALVNAQVAMHAEVSALWAVAYMEEMLPDGAGGMLGDKQKMEVWTAEVNAWMRRRFRRAGIVEPTADLEIQGFMNQMMRDMGLRADRRRGNGSPEGFLGLRGFWREWFQPYRPGDYKGIVEEFLAVVQKRGVDDSERL</sequence>
<dbReference type="GO" id="GO:0050661">
    <property type="term" value="F:NADP binding"/>
    <property type="evidence" value="ECO:0007669"/>
    <property type="project" value="InterPro"/>
</dbReference>
<comment type="similarity">
    <text evidence="1">Belongs to the FMO family.</text>
</comment>
<dbReference type="InterPro" id="IPR036188">
    <property type="entry name" value="FAD/NAD-bd_sf"/>
</dbReference>
<gene>
    <name evidence="5" type="ORF">BP6252_04436</name>
</gene>
<keyword evidence="6" id="KW-1185">Reference proteome</keyword>
<proteinExistence type="inferred from homology"/>
<evidence type="ECO:0000256" key="1">
    <source>
        <dbReference type="ARBA" id="ARBA00009183"/>
    </source>
</evidence>
<dbReference type="GO" id="GO:0004499">
    <property type="term" value="F:N,N-dimethylaniline monooxygenase activity"/>
    <property type="evidence" value="ECO:0007669"/>
    <property type="project" value="InterPro"/>
</dbReference>
<dbReference type="InterPro" id="IPR020946">
    <property type="entry name" value="Flavin_mOase-like"/>
</dbReference>
<dbReference type="AlphaFoldDB" id="A0A3D8S0K1"/>
<reference evidence="5 6" key="1">
    <citation type="journal article" date="2018" name="IMA Fungus">
        <title>IMA Genome-F 9: Draft genome sequence of Annulohypoxylon stygium, Aspergillus mulundensis, Berkeleyomyces basicola (syn. Thielaviopsis basicola), Ceratocystis smalleyi, two Cercospora beticola strains, Coleophoma cylindrospora, Fusarium fracticaudum, Phialophora cf. hyalina, and Morchella septimelata.</title>
        <authorList>
            <person name="Wingfield B.D."/>
            <person name="Bills G.F."/>
            <person name="Dong Y."/>
            <person name="Huang W."/>
            <person name="Nel W.J."/>
            <person name="Swalarsk-Parry B.S."/>
            <person name="Vaghefi N."/>
            <person name="Wilken P.M."/>
            <person name="An Z."/>
            <person name="de Beer Z.W."/>
            <person name="De Vos L."/>
            <person name="Chen L."/>
            <person name="Duong T.A."/>
            <person name="Gao Y."/>
            <person name="Hammerbacher A."/>
            <person name="Kikkert J.R."/>
            <person name="Li Y."/>
            <person name="Li H."/>
            <person name="Li K."/>
            <person name="Li Q."/>
            <person name="Liu X."/>
            <person name="Ma X."/>
            <person name="Naidoo K."/>
            <person name="Pethybridge S.J."/>
            <person name="Sun J."/>
            <person name="Steenkamp E.T."/>
            <person name="van der Nest M.A."/>
            <person name="van Wyk S."/>
            <person name="Wingfield M.J."/>
            <person name="Xiong C."/>
            <person name="Yue Q."/>
            <person name="Zhang X."/>
        </authorList>
    </citation>
    <scope>NUCLEOTIDE SEQUENCE [LARGE SCALE GENOMIC DNA]</scope>
    <source>
        <strain evidence="5 6">BP6252</strain>
    </source>
</reference>
<name>A0A3D8S0K1_9HELO</name>
<dbReference type="Proteomes" id="UP000256645">
    <property type="component" value="Unassembled WGS sequence"/>
</dbReference>
<dbReference type="Gene3D" id="3.50.50.60">
    <property type="entry name" value="FAD/NAD(P)-binding domain"/>
    <property type="match status" value="1"/>
</dbReference>
<keyword evidence="4" id="KW-0560">Oxidoreductase</keyword>
<dbReference type="EMBL" id="PDLM01000004">
    <property type="protein sequence ID" value="RDW79798.1"/>
    <property type="molecule type" value="Genomic_DNA"/>
</dbReference>
<dbReference type="InterPro" id="IPR050346">
    <property type="entry name" value="FMO-like"/>
</dbReference>
<keyword evidence="3" id="KW-0274">FAD</keyword>
<evidence type="ECO:0000256" key="2">
    <source>
        <dbReference type="ARBA" id="ARBA00022630"/>
    </source>
</evidence>
<dbReference type="PANTHER" id="PTHR23023">
    <property type="entry name" value="DIMETHYLANILINE MONOOXYGENASE"/>
    <property type="match status" value="1"/>
</dbReference>
<dbReference type="STRING" id="1849047.A0A3D8S0K1"/>
<accession>A0A3D8S0K1</accession>
<evidence type="ECO:0000256" key="3">
    <source>
        <dbReference type="ARBA" id="ARBA00022827"/>
    </source>
</evidence>
<dbReference type="OrthoDB" id="2915840at2759"/>
<dbReference type="Pfam" id="PF00743">
    <property type="entry name" value="FMO-like"/>
    <property type="match status" value="1"/>
</dbReference>
<evidence type="ECO:0000313" key="5">
    <source>
        <dbReference type="EMBL" id="RDW79798.1"/>
    </source>
</evidence>
<evidence type="ECO:0000313" key="6">
    <source>
        <dbReference type="Proteomes" id="UP000256645"/>
    </source>
</evidence>